<dbReference type="Proteomes" id="UP001172101">
    <property type="component" value="Unassembled WGS sequence"/>
</dbReference>
<evidence type="ECO:0000313" key="2">
    <source>
        <dbReference type="EMBL" id="KAK0713175.1"/>
    </source>
</evidence>
<sequence length="1782" mass="194347">MLSASTNRQHPAFSGRPSDRHLTKADQGGLKPEELRLWSYQEPPLIVGSYSIKVSQDIATSSETINLPLQHEATLVVSAPKFRLPNKDDIHSVYPAPGHSDYCQTLAHVVFSHPTTPWGREGTPKVVGFNRVPWIGLLSFTEDELVLDAKSCQDAGFDKDIDKLSSYGTVSITAGRLEKNDKVSSPLDPGATSRDYEVADPVEVLLLRDETFGLLFTTSYGGDGAPVRSGPVDTGRFAMMAHVRETHGGFMASTDPAKAQPQFSVVVSPRTGPPSVSKPTRVVSHLISLEGLDKIKVAKNGKKYAGLVSLHSWDWMCIPPEQVDFGEVMRGLGHTLRPLRISDPNFEYKDGASSDWLHDILKCGYTLKRHTLETGEETMSLFRGPLIPVAPSRDMIQPFVASCKQLALTDKTTGIGDTSYSAAWNLGRSLAMADGTFTTSLLRLRGHIHSAAVKIAKAQALGENTLNRAAFLSAVQGSIQKLAEAHGSRQLANRGAHKRWVQTPKDQRRLPVERLSRASQHEASKYEAAAKMVMESYFGLGITPPDTDALAVRAWVVDKCYLATVPLHYLVPDPDMLPRESIRTFSIDVKWVDALIDGGLSLANHRTEGDDLLRRGIMDCVRTYVKNNDKVQIPKWGFLLRSIAVAAFPDLKVEAPWPPDSKQAETGLREVLYMQILTDDVLVCLFDRAPGDAGFTRITISQPPHQQCFAFGESLTPTKLKFAIRPIPLVPLEEKGGRPPRADPIHLTAVEINASDSKVDLYDWPARLIVPDKILQQYVDMPEQPTQVFKWKKEDPLPSSLLASQLCRPVLCMNLPIKELAAPPVPDKKDEHAQDKPVPPPTKTKRQPAAKPEDEKPDPGRVEPAPAALPRGPRDPVPLVRIEGNGGAVPAAAPHEVLESQKPDEEAAKATFSPSSQPLEASCMPLYDPGGPSDATIFALDTPIDLIFSLAFSQADTSIQGKHPTSLEVRIPIAFATAVQPAQSGSIAAMLLLPGSAAAPTLPRVESLNSNAQWIYTTHVVLGSLYELPEPPPAVGAPLNLKKQTTEAQPTTMLVVTLTPRFATGHMKDRFFDGSLILRRVLIARPDKWADSAQTQFDVRWTMPGERTPRAQPQKALLRRAVTVVLDHSGTYYNLDDDSVRVKAAVATGLAALQAELVLTAQPRAGGANVTVAMTPGGEGHTDEFSARLPSGRAHIPVAFRVGVRAKLESAKGGGGVGRRMGPESSTRTVPLLPRVGPMLGMYWAGTLRVIWGGGIPGEDPLSLAGVRLRFTVLTADETPASGADVVKEFPLNVPEAVLNEAALRANPSEGGERVQVLCEMVLPDEPRVRGIVWKDTLRFNLFPLQIRDGQFNFSSSQTVANHSSIVKIEGVFIKAFIDVFYVARDTEGKIWNARFGWNSELPSCSESQLFQSQSAASGALEVFHFGRVHDSLYRDQLHWIGTNGSIRTFERIEWESDVPSSSFAPWTLSGPPQFPPLFPNGSGACPNNGGSMVVSTQHLPAPPGETSSLSYTRWWVDPQGGICIDRWWSLDNALDSVFRTLPGLSRDASGGGAQTDGPRPSQLQTQFGDPHHSNVIWINPSGVLKVARVPLGDPTKGQTTAQCKDAVADANGSPACGLVAFTRKCWLSDGEPAADIDFAFWVSRNGAVWGAWSRGGGADWDTWVWTKFPVARPESAHLATRLRVFVRGAGDSGSVLVWFGLTGRLQAATWRDARRGGNPAVWSHALDVFNETISAKVDNDYVPELCVHEWQKDWDKTRRVQFFWVASSDAKLTTRTITTTG</sequence>
<comment type="caution">
    <text evidence="2">The sequence shown here is derived from an EMBL/GenBank/DDBJ whole genome shotgun (WGS) entry which is preliminary data.</text>
</comment>
<accession>A0AA40AC49</accession>
<proteinExistence type="predicted"/>
<organism evidence="2 3">
    <name type="scientific">Lasiosphaeria miniovina</name>
    <dbReference type="NCBI Taxonomy" id="1954250"/>
    <lineage>
        <taxon>Eukaryota</taxon>
        <taxon>Fungi</taxon>
        <taxon>Dikarya</taxon>
        <taxon>Ascomycota</taxon>
        <taxon>Pezizomycotina</taxon>
        <taxon>Sordariomycetes</taxon>
        <taxon>Sordariomycetidae</taxon>
        <taxon>Sordariales</taxon>
        <taxon>Lasiosphaeriaceae</taxon>
        <taxon>Lasiosphaeria</taxon>
    </lineage>
</organism>
<feature type="region of interest" description="Disordered" evidence="1">
    <location>
        <begin position="1211"/>
        <end position="1230"/>
    </location>
</feature>
<reference evidence="2" key="1">
    <citation type="submission" date="2023-06" db="EMBL/GenBank/DDBJ databases">
        <title>Genome-scale phylogeny and comparative genomics of the fungal order Sordariales.</title>
        <authorList>
            <consortium name="Lawrence Berkeley National Laboratory"/>
            <person name="Hensen N."/>
            <person name="Bonometti L."/>
            <person name="Westerberg I."/>
            <person name="Brannstrom I.O."/>
            <person name="Guillou S."/>
            <person name="Cros-Aarteil S."/>
            <person name="Calhoun S."/>
            <person name="Haridas S."/>
            <person name="Kuo A."/>
            <person name="Mondo S."/>
            <person name="Pangilinan J."/>
            <person name="Riley R."/>
            <person name="LaButti K."/>
            <person name="Andreopoulos B."/>
            <person name="Lipzen A."/>
            <person name="Chen C."/>
            <person name="Yanf M."/>
            <person name="Daum C."/>
            <person name="Ng V."/>
            <person name="Clum A."/>
            <person name="Steindorff A."/>
            <person name="Ohm R."/>
            <person name="Martin F."/>
            <person name="Silar P."/>
            <person name="Natvig D."/>
            <person name="Lalanne C."/>
            <person name="Gautier V."/>
            <person name="Ament-velasquez S.L."/>
            <person name="Kruys A."/>
            <person name="Hutchinson M.I."/>
            <person name="Powell A.J."/>
            <person name="Barry K."/>
            <person name="Miller A.N."/>
            <person name="Grigoriev I.V."/>
            <person name="Debuchy R."/>
            <person name="Gladieux P."/>
            <person name="Thoren M.H."/>
            <person name="Johannesson H."/>
        </authorList>
    </citation>
    <scope>NUCLEOTIDE SEQUENCE</scope>
    <source>
        <strain evidence="2">SMH2392-1A</strain>
    </source>
</reference>
<feature type="region of interest" description="Disordered" evidence="1">
    <location>
        <begin position="1546"/>
        <end position="1567"/>
    </location>
</feature>
<dbReference type="EMBL" id="JAUIRO010000005">
    <property type="protein sequence ID" value="KAK0713175.1"/>
    <property type="molecule type" value="Genomic_DNA"/>
</dbReference>
<feature type="compositionally biased region" description="Basic and acidic residues" evidence="1">
    <location>
        <begin position="851"/>
        <end position="861"/>
    </location>
</feature>
<protein>
    <submittedName>
        <fullName evidence="2">Uncharacterized protein</fullName>
    </submittedName>
</protein>
<dbReference type="GeneID" id="85328926"/>
<keyword evidence="3" id="KW-1185">Reference proteome</keyword>
<dbReference type="RefSeq" id="XP_060294498.1">
    <property type="nucleotide sequence ID" value="XM_060445656.1"/>
</dbReference>
<feature type="region of interest" description="Disordered" evidence="1">
    <location>
        <begin position="1"/>
        <end position="27"/>
    </location>
</feature>
<feature type="compositionally biased region" description="Basic and acidic residues" evidence="1">
    <location>
        <begin position="826"/>
        <end position="835"/>
    </location>
</feature>
<evidence type="ECO:0000256" key="1">
    <source>
        <dbReference type="SAM" id="MobiDB-lite"/>
    </source>
</evidence>
<gene>
    <name evidence="2" type="ORF">B0T26DRAFT_753314</name>
</gene>
<feature type="region of interest" description="Disordered" evidence="1">
    <location>
        <begin position="822"/>
        <end position="888"/>
    </location>
</feature>
<evidence type="ECO:0000313" key="3">
    <source>
        <dbReference type="Proteomes" id="UP001172101"/>
    </source>
</evidence>
<name>A0AA40AC49_9PEZI</name>